<sequence>EEFDSRTNPFEEGENDRDPTNRVKDNLCDIGGPITRPKTQIMKQSLYRNKTMKILGCEGGHAYMSWLSDKEKSFLSDMIKNIMKFISILVTLNIMRG</sequence>
<feature type="region of interest" description="Disordered" evidence="1">
    <location>
        <begin position="1"/>
        <end position="29"/>
    </location>
</feature>
<dbReference type="AlphaFoldDB" id="A0A371FJR9"/>
<reference evidence="2" key="1">
    <citation type="submission" date="2018-05" db="EMBL/GenBank/DDBJ databases">
        <title>Draft genome of Mucuna pruriens seed.</title>
        <authorList>
            <person name="Nnadi N.E."/>
            <person name="Vos R."/>
            <person name="Hasami M.H."/>
            <person name="Devisetty U.K."/>
            <person name="Aguiy J.C."/>
        </authorList>
    </citation>
    <scope>NUCLEOTIDE SEQUENCE [LARGE SCALE GENOMIC DNA]</scope>
    <source>
        <strain evidence="2">JCA_2017</strain>
    </source>
</reference>
<accession>A0A371FJR9</accession>
<evidence type="ECO:0000256" key="1">
    <source>
        <dbReference type="SAM" id="MobiDB-lite"/>
    </source>
</evidence>
<name>A0A371FJR9_MUCPR</name>
<feature type="non-terminal residue" evidence="2">
    <location>
        <position position="1"/>
    </location>
</feature>
<evidence type="ECO:0000313" key="2">
    <source>
        <dbReference type="EMBL" id="RDX78568.1"/>
    </source>
</evidence>
<dbReference type="EMBL" id="QJKJ01008825">
    <property type="protein sequence ID" value="RDX78568.1"/>
    <property type="molecule type" value="Genomic_DNA"/>
</dbReference>
<gene>
    <name evidence="2" type="ORF">CR513_41140</name>
</gene>
<evidence type="ECO:0000313" key="3">
    <source>
        <dbReference type="Proteomes" id="UP000257109"/>
    </source>
</evidence>
<protein>
    <submittedName>
        <fullName evidence="2">Uncharacterized protein</fullName>
    </submittedName>
</protein>
<feature type="non-terminal residue" evidence="2">
    <location>
        <position position="97"/>
    </location>
</feature>
<proteinExistence type="predicted"/>
<feature type="compositionally biased region" description="Basic and acidic residues" evidence="1">
    <location>
        <begin position="16"/>
        <end position="27"/>
    </location>
</feature>
<dbReference type="Proteomes" id="UP000257109">
    <property type="component" value="Unassembled WGS sequence"/>
</dbReference>
<comment type="caution">
    <text evidence="2">The sequence shown here is derived from an EMBL/GenBank/DDBJ whole genome shotgun (WGS) entry which is preliminary data.</text>
</comment>
<keyword evidence="3" id="KW-1185">Reference proteome</keyword>
<organism evidence="2 3">
    <name type="scientific">Mucuna pruriens</name>
    <name type="common">Velvet bean</name>
    <name type="synonym">Dolichos pruriens</name>
    <dbReference type="NCBI Taxonomy" id="157652"/>
    <lineage>
        <taxon>Eukaryota</taxon>
        <taxon>Viridiplantae</taxon>
        <taxon>Streptophyta</taxon>
        <taxon>Embryophyta</taxon>
        <taxon>Tracheophyta</taxon>
        <taxon>Spermatophyta</taxon>
        <taxon>Magnoliopsida</taxon>
        <taxon>eudicotyledons</taxon>
        <taxon>Gunneridae</taxon>
        <taxon>Pentapetalae</taxon>
        <taxon>rosids</taxon>
        <taxon>fabids</taxon>
        <taxon>Fabales</taxon>
        <taxon>Fabaceae</taxon>
        <taxon>Papilionoideae</taxon>
        <taxon>50 kb inversion clade</taxon>
        <taxon>NPAAA clade</taxon>
        <taxon>indigoferoid/millettioid clade</taxon>
        <taxon>Phaseoleae</taxon>
        <taxon>Mucuna</taxon>
    </lineage>
</organism>